<organism evidence="5 6">
    <name type="scientific">Mycobacterium paraense</name>
    <dbReference type="NCBI Taxonomy" id="767916"/>
    <lineage>
        <taxon>Bacteria</taxon>
        <taxon>Bacillati</taxon>
        <taxon>Actinomycetota</taxon>
        <taxon>Actinomycetes</taxon>
        <taxon>Mycobacteriales</taxon>
        <taxon>Mycobacteriaceae</taxon>
        <taxon>Mycobacterium</taxon>
        <taxon>Mycobacterium simiae complex</taxon>
    </lineage>
</organism>
<dbReference type="InterPro" id="IPR035418">
    <property type="entry name" value="AraC-bd_2"/>
</dbReference>
<dbReference type="AlphaFoldDB" id="A0A1X2A6I1"/>
<dbReference type="Pfam" id="PF14525">
    <property type="entry name" value="AraC_binding_2"/>
    <property type="match status" value="1"/>
</dbReference>
<dbReference type="STRING" id="767916.AWB91_02435"/>
<dbReference type="Gene3D" id="1.10.10.60">
    <property type="entry name" value="Homeodomain-like"/>
    <property type="match status" value="1"/>
</dbReference>
<evidence type="ECO:0000256" key="2">
    <source>
        <dbReference type="ARBA" id="ARBA00023125"/>
    </source>
</evidence>
<keyword evidence="1" id="KW-0805">Transcription regulation</keyword>
<evidence type="ECO:0000313" key="5">
    <source>
        <dbReference type="EMBL" id="ORW41743.1"/>
    </source>
</evidence>
<dbReference type="GO" id="GO:0003700">
    <property type="term" value="F:DNA-binding transcription factor activity"/>
    <property type="evidence" value="ECO:0007669"/>
    <property type="project" value="InterPro"/>
</dbReference>
<evidence type="ECO:0000256" key="1">
    <source>
        <dbReference type="ARBA" id="ARBA00023015"/>
    </source>
</evidence>
<evidence type="ECO:0000259" key="4">
    <source>
        <dbReference type="PROSITE" id="PS01124"/>
    </source>
</evidence>
<dbReference type="PROSITE" id="PS01124">
    <property type="entry name" value="HTH_ARAC_FAMILY_2"/>
    <property type="match status" value="1"/>
</dbReference>
<dbReference type="InterPro" id="IPR018060">
    <property type="entry name" value="HTH_AraC"/>
</dbReference>
<dbReference type="Pfam" id="PF12833">
    <property type="entry name" value="HTH_18"/>
    <property type="match status" value="1"/>
</dbReference>
<gene>
    <name evidence="5" type="ORF">AWB90_20915</name>
</gene>
<dbReference type="PANTHER" id="PTHR46796">
    <property type="entry name" value="HTH-TYPE TRANSCRIPTIONAL ACTIVATOR RHAS-RELATED"/>
    <property type="match status" value="1"/>
</dbReference>
<feature type="domain" description="HTH araC/xylS-type" evidence="4">
    <location>
        <begin position="241"/>
        <end position="342"/>
    </location>
</feature>
<proteinExistence type="predicted"/>
<dbReference type="OrthoDB" id="5464689at2"/>
<keyword evidence="2" id="KW-0238">DNA-binding</keyword>
<sequence length="353" mass="39064">MWLQVERKTPIADAGWGDKLTELPFNRAPEVRTTDVEEAADALGRVYVTAELIPNTNKSVNMQMNALQLPLLTAGYLGFGADITIRADDVAAYYIDAPLSGRAVSRWRDGELVKTTTGSVAVFTPGTPCVLDWSGDCGQICLKVSEPQMHRQLEAMLNHPVRKRITFARQFDLSTAAAHDWFYLVRLLAREVGQPGGLLNHRLAVDNLQHLLIQGLLQIQPHNYTEALTESGRAANAAVAKRAIDLMHAHPEKPWSTAQLARATGVSARALQRAFERSDQPPPMIYLRRLRLSRVHAELTASSPDSVTVTMIAGRWGFVHLGRFASEYHQLFGETPSETLRHRVGDPPPTSPL</sequence>
<reference evidence="5 6" key="1">
    <citation type="journal article" date="2015" name="Emerg. Microbes Infect.">
        <title>Characterization of 17 strains belonging to the Mycobacterium simiae complex and description of Mycobacterium paraense sp. nov.</title>
        <authorList>
            <person name="Fusco da Costa A.R."/>
            <person name="Fedrizzi T."/>
            <person name="Lopes M.L."/>
            <person name="Pecorari M."/>
            <person name="Oliveira da Costa W.L."/>
            <person name="Giacobazzi E."/>
            <person name="da Costa Bahia J.R."/>
            <person name="De Sanctis V."/>
            <person name="Batista Lima K.V."/>
            <person name="Bertorelli R."/>
            <person name="Grottola A."/>
            <person name="Fabio A."/>
            <person name="Mariottini A."/>
            <person name="Ferretti P."/>
            <person name="Di Leva F."/>
            <person name="Fregni Serpini G."/>
            <person name="Tagliazucchi S."/>
            <person name="Rumpianesi F."/>
            <person name="Jousson O."/>
            <person name="Segata N."/>
            <person name="Tortoli E."/>
        </authorList>
    </citation>
    <scope>NUCLEOTIDE SEQUENCE [LARGE SCALE GENOMIC DNA]</scope>
    <source>
        <strain evidence="5 6">IEC33</strain>
    </source>
</reference>
<dbReference type="InterPro" id="IPR009057">
    <property type="entry name" value="Homeodomain-like_sf"/>
</dbReference>
<dbReference type="SMART" id="SM00342">
    <property type="entry name" value="HTH_ARAC"/>
    <property type="match status" value="1"/>
</dbReference>
<dbReference type="PANTHER" id="PTHR46796:SF12">
    <property type="entry name" value="HTH-TYPE DNA-BINDING TRANSCRIPTIONAL ACTIVATOR EUTR"/>
    <property type="match status" value="1"/>
</dbReference>
<dbReference type="SUPFAM" id="SSF46689">
    <property type="entry name" value="Homeodomain-like"/>
    <property type="match status" value="1"/>
</dbReference>
<comment type="caution">
    <text evidence="5">The sequence shown here is derived from an EMBL/GenBank/DDBJ whole genome shotgun (WGS) entry which is preliminary data.</text>
</comment>
<protein>
    <recommendedName>
        <fullName evidence="4">HTH araC/xylS-type domain-containing protein</fullName>
    </recommendedName>
</protein>
<dbReference type="GO" id="GO:0043565">
    <property type="term" value="F:sequence-specific DNA binding"/>
    <property type="evidence" value="ECO:0007669"/>
    <property type="project" value="InterPro"/>
</dbReference>
<dbReference type="Proteomes" id="UP000193285">
    <property type="component" value="Unassembled WGS sequence"/>
</dbReference>
<keyword evidence="3" id="KW-0804">Transcription</keyword>
<name>A0A1X2A6I1_9MYCO</name>
<evidence type="ECO:0000313" key="6">
    <source>
        <dbReference type="Proteomes" id="UP000193285"/>
    </source>
</evidence>
<accession>A0A1X2A6I1</accession>
<evidence type="ECO:0000256" key="3">
    <source>
        <dbReference type="ARBA" id="ARBA00023163"/>
    </source>
</evidence>
<dbReference type="EMBL" id="LQPN01000063">
    <property type="protein sequence ID" value="ORW41743.1"/>
    <property type="molecule type" value="Genomic_DNA"/>
</dbReference>
<dbReference type="InterPro" id="IPR050204">
    <property type="entry name" value="AraC_XylS_family_regulators"/>
</dbReference>